<name>A0A5C6KU03_BACFG</name>
<dbReference type="InterPro" id="IPR050833">
    <property type="entry name" value="Poly_Biosynth_Transport"/>
</dbReference>
<dbReference type="PANTHER" id="PTHR30250:SF11">
    <property type="entry name" value="O-ANTIGEN TRANSPORTER-RELATED"/>
    <property type="match status" value="1"/>
</dbReference>
<evidence type="ECO:0000256" key="4">
    <source>
        <dbReference type="ARBA" id="ARBA00022989"/>
    </source>
</evidence>
<feature type="transmembrane region" description="Helical" evidence="6">
    <location>
        <begin position="143"/>
        <end position="165"/>
    </location>
</feature>
<feature type="transmembrane region" description="Helical" evidence="6">
    <location>
        <begin position="52"/>
        <end position="76"/>
    </location>
</feature>
<feature type="transmembrane region" description="Helical" evidence="6">
    <location>
        <begin position="322"/>
        <end position="347"/>
    </location>
</feature>
<dbReference type="GO" id="GO:0005886">
    <property type="term" value="C:plasma membrane"/>
    <property type="evidence" value="ECO:0007669"/>
    <property type="project" value="UniProtKB-SubCell"/>
</dbReference>
<evidence type="ECO:0000256" key="1">
    <source>
        <dbReference type="ARBA" id="ARBA00004651"/>
    </source>
</evidence>
<feature type="transmembrane region" description="Helical" evidence="6">
    <location>
        <begin position="21"/>
        <end position="46"/>
    </location>
</feature>
<dbReference type="Pfam" id="PF01943">
    <property type="entry name" value="Polysacc_synt"/>
    <property type="match status" value="1"/>
</dbReference>
<dbReference type="EMBL" id="VOHY01000035">
    <property type="protein sequence ID" value="TWV66655.1"/>
    <property type="molecule type" value="Genomic_DNA"/>
</dbReference>
<feature type="transmembrane region" description="Helical" evidence="6">
    <location>
        <begin position="259"/>
        <end position="278"/>
    </location>
</feature>
<feature type="transmembrane region" description="Helical" evidence="6">
    <location>
        <begin position="359"/>
        <end position="376"/>
    </location>
</feature>
<reference evidence="7 8" key="1">
    <citation type="submission" date="2019-08" db="EMBL/GenBank/DDBJ databases">
        <title>Genome sequencing of Bacteroides fragilis Sample_iSURF_9.</title>
        <authorList>
            <person name="Chandler J.E."/>
            <person name="Ruoff K.L."/>
            <person name="Price C.E."/>
            <person name="Valls R.A."/>
            <person name="O'Toole G.A."/>
        </authorList>
    </citation>
    <scope>NUCLEOTIDE SEQUENCE [LARGE SCALE GENOMIC DNA]</scope>
    <source>
        <strain evidence="7 8">CFPLTA004_1B</strain>
    </source>
</reference>
<feature type="transmembrane region" description="Helical" evidence="6">
    <location>
        <begin position="290"/>
        <end position="310"/>
    </location>
</feature>
<dbReference type="AlphaFoldDB" id="A0A5C6KU03"/>
<comment type="subcellular location">
    <subcellularLocation>
        <location evidence="1">Cell membrane</location>
        <topology evidence="1">Multi-pass membrane protein</topology>
    </subcellularLocation>
</comment>
<feature type="transmembrane region" description="Helical" evidence="6">
    <location>
        <begin position="388"/>
        <end position="407"/>
    </location>
</feature>
<evidence type="ECO:0000313" key="8">
    <source>
        <dbReference type="Proteomes" id="UP000318041"/>
    </source>
</evidence>
<gene>
    <name evidence="7" type="ORF">FSA08_24860</name>
</gene>
<evidence type="ECO:0000256" key="3">
    <source>
        <dbReference type="ARBA" id="ARBA00022692"/>
    </source>
</evidence>
<evidence type="ECO:0000313" key="7">
    <source>
        <dbReference type="EMBL" id="TWV66655.1"/>
    </source>
</evidence>
<dbReference type="Proteomes" id="UP000318041">
    <property type="component" value="Unassembled WGS sequence"/>
</dbReference>
<evidence type="ECO:0000256" key="5">
    <source>
        <dbReference type="ARBA" id="ARBA00023136"/>
    </source>
</evidence>
<feature type="transmembrane region" description="Helical" evidence="6">
    <location>
        <begin position="413"/>
        <end position="433"/>
    </location>
</feature>
<keyword evidence="5 6" id="KW-0472">Membrane</keyword>
<dbReference type="PANTHER" id="PTHR30250">
    <property type="entry name" value="PST FAMILY PREDICTED COLANIC ACID TRANSPORTER"/>
    <property type="match status" value="1"/>
</dbReference>
<protein>
    <submittedName>
        <fullName evidence="7">Oligosaccharide flippase family protein</fullName>
    </submittedName>
</protein>
<comment type="caution">
    <text evidence="7">The sequence shown here is derived from an EMBL/GenBank/DDBJ whole genome shotgun (WGS) entry which is preliminary data.</text>
</comment>
<proteinExistence type="predicted"/>
<evidence type="ECO:0000256" key="2">
    <source>
        <dbReference type="ARBA" id="ARBA00022475"/>
    </source>
</evidence>
<keyword evidence="3 6" id="KW-0812">Transmembrane</keyword>
<organism evidence="7 8">
    <name type="scientific">Bacteroides fragilis</name>
    <dbReference type="NCBI Taxonomy" id="817"/>
    <lineage>
        <taxon>Bacteria</taxon>
        <taxon>Pseudomonadati</taxon>
        <taxon>Bacteroidota</taxon>
        <taxon>Bacteroidia</taxon>
        <taxon>Bacteroidales</taxon>
        <taxon>Bacteroidaceae</taxon>
        <taxon>Bacteroides</taxon>
    </lineage>
</organism>
<evidence type="ECO:0000256" key="6">
    <source>
        <dbReference type="SAM" id="Phobius"/>
    </source>
</evidence>
<feature type="transmembrane region" description="Helical" evidence="6">
    <location>
        <begin position="172"/>
        <end position="192"/>
    </location>
</feature>
<accession>A0A5C6KU03</accession>
<feature type="transmembrane region" description="Helical" evidence="6">
    <location>
        <begin position="198"/>
        <end position="222"/>
    </location>
</feature>
<dbReference type="InterPro" id="IPR002797">
    <property type="entry name" value="Polysacc_synth"/>
</dbReference>
<keyword evidence="2" id="KW-1003">Cell membrane</keyword>
<sequence length="444" mass="50916">MVLGIMRIIGNNKVDRNLLRGMFSVLGATGLDAICRLLVVMILVRYYSKESFGVWAAITSVAAIVVTGDFGIINALRNKISQLLVEENESNVISQKYFYSAFYFFLLIAIVLALLLLCFTPYIPFESLFKTNDFELQSIGVKILIYVQIIFVFTIPLTIGNSLYFTFQESHFSALFTSLQAVFTVLIIYILSLCHVSIVFISIAYFLINTLFSFWGTLYFVFRHKWFHFKVSWRDIYKCNIELFKVGIKFMSLQLSSSFLQNAGTIIASAVLGVKIAADYSMYTKLYTLGIAIFQSVFNPLWGSYAAAIYRRDFVWCQRTYYYNLKIIFFIFISFSVLLCFCGNFFLRIIASEEYSTSFVMYLLLGISTLFFMLFNSASIIPKACNRINILLVISIISCILITPVANLSLKNMGLYGLPVTTTLFWGVSYWVMHWQTKRIINEK</sequence>
<keyword evidence="4 6" id="KW-1133">Transmembrane helix</keyword>
<feature type="transmembrane region" description="Helical" evidence="6">
    <location>
        <begin position="97"/>
        <end position="123"/>
    </location>
</feature>